<proteinExistence type="predicted"/>
<dbReference type="RefSeq" id="WP_050002089.1">
    <property type="nucleotide sequence ID" value="NZ_CP008887.1"/>
</dbReference>
<reference evidence="2 3" key="1">
    <citation type="journal article" date="2015" name="Int. J. Syst. Evol. Microbiol.">
        <title>Thermococcus eurythermalis sp. nov., a conditional piezophilic hyperthermophilic archaeon with a wide temperature range isolated from an oil-immersed chimney in the Guaymas Basin.</title>
        <authorList>
            <person name="Zhao W."/>
            <person name="Zeng X."/>
            <person name="Xiao X."/>
        </authorList>
    </citation>
    <scope>NUCLEOTIDE SEQUENCE [LARGE SCALE GENOMIC DNA]</scope>
    <source>
        <strain evidence="2 3">A501</strain>
    </source>
</reference>
<keyword evidence="3" id="KW-1185">Reference proteome</keyword>
<dbReference type="KEGG" id="teu:TEU_01435"/>
<sequence>MNTTLFVLAVAFIILATYANMKGAHKPGLALSGVAGGLATMVLFEGKLNPSIAFAVGFVATVAFEKARFSWTRR</sequence>
<gene>
    <name evidence="2" type="ORF">TEU_01435</name>
</gene>
<evidence type="ECO:0000313" key="3">
    <source>
        <dbReference type="Proteomes" id="UP000029980"/>
    </source>
</evidence>
<dbReference type="HOGENOM" id="CLU_2679126_0_0_2"/>
<dbReference type="STRING" id="1505907.TEU_01435"/>
<evidence type="ECO:0000313" key="2">
    <source>
        <dbReference type="EMBL" id="AIU69105.1"/>
    </source>
</evidence>
<dbReference type="GeneID" id="25152093"/>
<organism evidence="2 3">
    <name type="scientific">Thermococcus eurythermalis</name>
    <dbReference type="NCBI Taxonomy" id="1505907"/>
    <lineage>
        <taxon>Archaea</taxon>
        <taxon>Methanobacteriati</taxon>
        <taxon>Methanobacteriota</taxon>
        <taxon>Thermococci</taxon>
        <taxon>Thermococcales</taxon>
        <taxon>Thermococcaceae</taxon>
        <taxon>Thermococcus</taxon>
    </lineage>
</organism>
<keyword evidence="1" id="KW-0812">Transmembrane</keyword>
<protein>
    <submittedName>
        <fullName evidence="2">Uncharacterized protein</fullName>
    </submittedName>
</protein>
<dbReference type="Proteomes" id="UP000029980">
    <property type="component" value="Chromosome"/>
</dbReference>
<name>A0A097QRK4_9EURY</name>
<dbReference type="EMBL" id="CP008887">
    <property type="protein sequence ID" value="AIU69105.1"/>
    <property type="molecule type" value="Genomic_DNA"/>
</dbReference>
<accession>A0A097QRK4</accession>
<feature type="transmembrane region" description="Helical" evidence="1">
    <location>
        <begin position="48"/>
        <end position="64"/>
    </location>
</feature>
<keyword evidence="1" id="KW-0472">Membrane</keyword>
<dbReference type="AlphaFoldDB" id="A0A097QRK4"/>
<evidence type="ECO:0000256" key="1">
    <source>
        <dbReference type="SAM" id="Phobius"/>
    </source>
</evidence>
<keyword evidence="1" id="KW-1133">Transmembrane helix</keyword>